<dbReference type="SUPFAM" id="SSF51445">
    <property type="entry name" value="(Trans)glycosidases"/>
    <property type="match status" value="1"/>
</dbReference>
<keyword evidence="10" id="KW-1133">Transmembrane helix</keyword>
<organism evidence="12 13">
    <name type="scientific">Batrachochytrium dendrobatidis (strain JEL423)</name>
    <dbReference type="NCBI Taxonomy" id="403673"/>
    <lineage>
        <taxon>Eukaryota</taxon>
        <taxon>Fungi</taxon>
        <taxon>Fungi incertae sedis</taxon>
        <taxon>Chytridiomycota</taxon>
        <taxon>Chytridiomycota incertae sedis</taxon>
        <taxon>Chytridiomycetes</taxon>
        <taxon>Rhizophydiales</taxon>
        <taxon>Rhizophydiales incertae sedis</taxon>
        <taxon>Batrachochytrium</taxon>
    </lineage>
</organism>
<comment type="similarity">
    <text evidence="3">Belongs to the glycosyl hydrolase 5 (cellulase A) family.</text>
</comment>
<dbReference type="GO" id="GO:0016985">
    <property type="term" value="F:mannan endo-1,4-beta-mannosidase activity"/>
    <property type="evidence" value="ECO:0007669"/>
    <property type="project" value="UniProtKB-EC"/>
</dbReference>
<evidence type="ECO:0000313" key="13">
    <source>
        <dbReference type="Proteomes" id="UP000077115"/>
    </source>
</evidence>
<dbReference type="Pfam" id="PF26410">
    <property type="entry name" value="GH5_mannosidase"/>
    <property type="match status" value="1"/>
</dbReference>
<evidence type="ECO:0000259" key="11">
    <source>
        <dbReference type="Pfam" id="PF26410"/>
    </source>
</evidence>
<dbReference type="InterPro" id="IPR017853">
    <property type="entry name" value="GH"/>
</dbReference>
<evidence type="ECO:0000256" key="1">
    <source>
        <dbReference type="ARBA" id="ARBA00001678"/>
    </source>
</evidence>
<dbReference type="OrthoDB" id="406631at2759"/>
<dbReference type="AlphaFoldDB" id="A0A177WX64"/>
<feature type="compositionally biased region" description="Polar residues" evidence="9">
    <location>
        <begin position="333"/>
        <end position="342"/>
    </location>
</feature>
<dbReference type="EMBL" id="DS022313">
    <property type="protein sequence ID" value="OAJ44693.1"/>
    <property type="molecule type" value="Genomic_DNA"/>
</dbReference>
<reference evidence="12 13" key="1">
    <citation type="submission" date="2006-10" db="EMBL/GenBank/DDBJ databases">
        <title>The Genome Sequence of Batrachochytrium dendrobatidis JEL423.</title>
        <authorList>
            <consortium name="The Broad Institute Genome Sequencing Platform"/>
            <person name="Birren B."/>
            <person name="Lander E."/>
            <person name="Galagan J."/>
            <person name="Cuomo C."/>
            <person name="Devon K."/>
            <person name="Jaffe D."/>
            <person name="Butler J."/>
            <person name="Alvarez P."/>
            <person name="Gnerre S."/>
            <person name="Grabherr M."/>
            <person name="Kleber M."/>
            <person name="Mauceli E."/>
            <person name="Brockman W."/>
            <person name="Young S."/>
            <person name="LaButti K."/>
            <person name="Sykes S."/>
            <person name="DeCaprio D."/>
            <person name="Crawford M."/>
            <person name="Koehrsen M."/>
            <person name="Engels R."/>
            <person name="Montgomery P."/>
            <person name="Pearson M."/>
            <person name="Howarth C."/>
            <person name="Larson L."/>
            <person name="White J."/>
            <person name="O'Leary S."/>
            <person name="Kodira C."/>
            <person name="Zeng Q."/>
            <person name="Yandava C."/>
            <person name="Alvarado L."/>
            <person name="Longcore J."/>
            <person name="James T."/>
        </authorList>
    </citation>
    <scope>NUCLEOTIDE SEQUENCE [LARGE SCALE GENOMIC DNA]</scope>
    <source>
        <strain evidence="12 13">JEL423</strain>
    </source>
</reference>
<sequence>MSTAFVSRSGHRLIDPVDASPLRFVSFNIPSLTVIEDSPIGWGRPDSFEQYDALESIRQLGGRVARTYTLSIPSLSNDTSRHIIPKANYGTPNVTWVLNEDMFKSLDSAIATAGRLGIYLIIPFIDNWEFWGGKLSFAAMYGSTNFFNDDVVMNGFRLLIATVLNRNNTITGVPYSQDPHILAWETGNELSLDASTAVPAAWTLNITHYIKSIDANHLVMDGSFGIYGWDAQLLASSSPVDIFSNHYYPLPALLLLQKLPMYIIIILISLGVLSIISLIIAALMWFRPAFFGNVLIHPQQTLSLSVADPESLRDTRPDTLFQPYKQPGDGKQIESNTPSNTSKLDRSRRQKVAVCLMLVLTFVFIGSLVSILTTQLLSNFYASRLQADSSLITSHEKAFIVGEFGLAQPNSIQSFIDALISSSSVGALCWSLRPHARNGGYLSLDTHAENIGYWSYHYPGFPSNAQNGFSSDEIPLMNIMKTAAVRMSSITGYTHPTVKKPDPPLLLSSKITTKSLDIIWRGSPGARTYTVQQSVDNISTTFQTIASGVMDNVSAGSVILSVPVQNLTYSTPMIRVLAENDAGISDYSNSLVSISS</sequence>
<evidence type="ECO:0000313" key="12">
    <source>
        <dbReference type="EMBL" id="OAJ44693.1"/>
    </source>
</evidence>
<dbReference type="STRING" id="403673.A0A177WX64"/>
<keyword evidence="6" id="KW-0732">Signal</keyword>
<dbReference type="Gene3D" id="2.60.40.10">
    <property type="entry name" value="Immunoglobulins"/>
    <property type="match status" value="1"/>
</dbReference>
<evidence type="ECO:0000256" key="10">
    <source>
        <dbReference type="SAM" id="Phobius"/>
    </source>
</evidence>
<keyword evidence="8" id="KW-0326">Glycosidase</keyword>
<dbReference type="PANTHER" id="PTHR31451">
    <property type="match status" value="1"/>
</dbReference>
<evidence type="ECO:0000256" key="9">
    <source>
        <dbReference type="SAM" id="MobiDB-lite"/>
    </source>
</evidence>
<proteinExistence type="inferred from homology"/>
<dbReference type="Gene3D" id="3.20.20.80">
    <property type="entry name" value="Glycosidases"/>
    <property type="match status" value="1"/>
</dbReference>
<dbReference type="GO" id="GO:0005576">
    <property type="term" value="C:extracellular region"/>
    <property type="evidence" value="ECO:0007669"/>
    <property type="project" value="UniProtKB-SubCell"/>
</dbReference>
<comment type="subcellular location">
    <subcellularLocation>
        <location evidence="2">Secreted</location>
    </subcellularLocation>
</comment>
<protein>
    <recommendedName>
        <fullName evidence="4">mannan endo-1,4-beta-mannosidase</fullName>
        <ecNumber evidence="4">3.2.1.78</ecNumber>
    </recommendedName>
</protein>
<comment type="catalytic activity">
    <reaction evidence="1">
        <text>Random hydrolysis of (1-&gt;4)-beta-D-mannosidic linkages in mannans, galactomannans and glucomannans.</text>
        <dbReference type="EC" id="3.2.1.78"/>
    </reaction>
</comment>
<dbReference type="Proteomes" id="UP000077115">
    <property type="component" value="Unassembled WGS sequence"/>
</dbReference>
<feature type="transmembrane region" description="Helical" evidence="10">
    <location>
        <begin position="259"/>
        <end position="286"/>
    </location>
</feature>
<keyword evidence="10" id="KW-0812">Transmembrane</keyword>
<evidence type="ECO:0000256" key="7">
    <source>
        <dbReference type="ARBA" id="ARBA00022801"/>
    </source>
</evidence>
<accession>A0A177WX64</accession>
<evidence type="ECO:0000256" key="4">
    <source>
        <dbReference type="ARBA" id="ARBA00012706"/>
    </source>
</evidence>
<dbReference type="VEuPathDB" id="FungiDB:BDEG_27899"/>
<dbReference type="InterPro" id="IPR001547">
    <property type="entry name" value="Glyco_hydro_5"/>
</dbReference>
<gene>
    <name evidence="12" type="ORF">BDEG_27899</name>
</gene>
<name>A0A177WX64_BATDL</name>
<evidence type="ECO:0000256" key="6">
    <source>
        <dbReference type="ARBA" id="ARBA00022729"/>
    </source>
</evidence>
<feature type="region of interest" description="Disordered" evidence="9">
    <location>
        <begin position="318"/>
        <end position="345"/>
    </location>
</feature>
<feature type="domain" description="Glycoside hydrolase family 5" evidence="11">
    <location>
        <begin position="141"/>
        <end position="233"/>
    </location>
</feature>
<dbReference type="PANTHER" id="PTHR31451:SF39">
    <property type="entry name" value="MANNAN ENDO-1,4-BETA-MANNOSIDASE 1"/>
    <property type="match status" value="1"/>
</dbReference>
<evidence type="ECO:0000256" key="8">
    <source>
        <dbReference type="ARBA" id="ARBA00023295"/>
    </source>
</evidence>
<dbReference type="InterPro" id="IPR045053">
    <property type="entry name" value="MAN-like"/>
</dbReference>
<dbReference type="EC" id="3.2.1.78" evidence="4"/>
<keyword evidence="10" id="KW-0472">Membrane</keyword>
<dbReference type="InterPro" id="IPR013783">
    <property type="entry name" value="Ig-like_fold"/>
</dbReference>
<keyword evidence="7" id="KW-0378">Hydrolase</keyword>
<evidence type="ECO:0000256" key="5">
    <source>
        <dbReference type="ARBA" id="ARBA00022525"/>
    </source>
</evidence>
<feature type="transmembrane region" description="Helical" evidence="10">
    <location>
        <begin position="352"/>
        <end position="372"/>
    </location>
</feature>
<keyword evidence="5" id="KW-0964">Secreted</keyword>
<evidence type="ECO:0000256" key="3">
    <source>
        <dbReference type="ARBA" id="ARBA00005641"/>
    </source>
</evidence>
<evidence type="ECO:0000256" key="2">
    <source>
        <dbReference type="ARBA" id="ARBA00004613"/>
    </source>
</evidence>
<reference evidence="12 13" key="2">
    <citation type="submission" date="2016-05" db="EMBL/GenBank/DDBJ databases">
        <title>Lineage-specific infection strategies underlie the spectrum of fungal disease in amphibians.</title>
        <authorList>
            <person name="Cuomo C.A."/>
            <person name="Farrer R.A."/>
            <person name="James T."/>
            <person name="Longcore J."/>
            <person name="Birren B."/>
        </authorList>
    </citation>
    <scope>NUCLEOTIDE SEQUENCE [LARGE SCALE GENOMIC DNA]</scope>
    <source>
        <strain evidence="12 13">JEL423</strain>
    </source>
</reference>